<dbReference type="GO" id="GO:0016491">
    <property type="term" value="F:oxidoreductase activity"/>
    <property type="evidence" value="ECO:0007669"/>
    <property type="project" value="UniProtKB-KW"/>
</dbReference>
<reference evidence="4 5" key="1">
    <citation type="submission" date="2018-06" db="EMBL/GenBank/DDBJ databases">
        <title>Fusarium incarnatum-equiseti species complex species 28.</title>
        <authorList>
            <person name="Gardiner D.M."/>
        </authorList>
    </citation>
    <scope>NUCLEOTIDE SEQUENCE [LARGE SCALE GENOMIC DNA]</scope>
    <source>
        <strain evidence="4 5">FIESC_28</strain>
    </source>
</reference>
<dbReference type="Proteomes" id="UP000253153">
    <property type="component" value="Unassembled WGS sequence"/>
</dbReference>
<dbReference type="CDD" id="cd05233">
    <property type="entry name" value="SDR_c"/>
    <property type="match status" value="1"/>
</dbReference>
<dbReference type="PANTHER" id="PTHR24321">
    <property type="entry name" value="DEHYDROGENASES, SHORT CHAIN"/>
    <property type="match status" value="1"/>
</dbReference>
<protein>
    <submittedName>
        <fullName evidence="4">Uncharacterized protein</fullName>
    </submittedName>
</protein>
<dbReference type="PRINTS" id="PR00080">
    <property type="entry name" value="SDRFAMILY"/>
</dbReference>
<comment type="similarity">
    <text evidence="1">Belongs to the short-chain dehydrogenases/reductases (SDR) family.</text>
</comment>
<dbReference type="OrthoDB" id="5840532at2759"/>
<evidence type="ECO:0000256" key="3">
    <source>
        <dbReference type="ARBA" id="ARBA00023002"/>
    </source>
</evidence>
<dbReference type="FunFam" id="3.40.50.720:FF:000084">
    <property type="entry name" value="Short-chain dehydrogenase reductase"/>
    <property type="match status" value="1"/>
</dbReference>
<dbReference type="GeneID" id="41993705"/>
<dbReference type="PRINTS" id="PR00081">
    <property type="entry name" value="GDHRDH"/>
</dbReference>
<proteinExistence type="inferred from homology"/>
<sequence>MATSNTLFPGVALVTGASSGIGRQIAISFAVEGCRKLALFDKDGNGLTETKNAIESVAENAEVHLFETDNLDADQVFKNMGLAIAQFGRIDYAVNCAGMFYISSYVQLTERPGIYGPTKPSHNVTTAEFDHVMHTNFRGLWLCAREELNHMSAQDLGVTHDGRPGFRGSIVNVGSNLGLVGKPETPVYSASKAAIISLTRSDAIDYAKHQIRVNCVCPGVIETPMTADVPEDDPAVQTAVMKRKGTPQEVADAVLFLSSPKASFIQGTALSVDGGYTIS</sequence>
<accession>A0A366S105</accession>
<evidence type="ECO:0000256" key="1">
    <source>
        <dbReference type="ARBA" id="ARBA00006484"/>
    </source>
</evidence>
<dbReference type="InterPro" id="IPR002347">
    <property type="entry name" value="SDR_fam"/>
</dbReference>
<keyword evidence="3" id="KW-0560">Oxidoreductase</keyword>
<comment type="caution">
    <text evidence="4">The sequence shown here is derived from an EMBL/GenBank/DDBJ whole genome shotgun (WGS) entry which is preliminary data.</text>
</comment>
<dbReference type="Gene3D" id="3.40.50.720">
    <property type="entry name" value="NAD(P)-binding Rossmann-like Domain"/>
    <property type="match status" value="1"/>
</dbReference>
<dbReference type="Pfam" id="PF13561">
    <property type="entry name" value="adh_short_C2"/>
    <property type="match status" value="1"/>
</dbReference>
<dbReference type="InterPro" id="IPR036291">
    <property type="entry name" value="NAD(P)-bd_dom_sf"/>
</dbReference>
<dbReference type="SUPFAM" id="SSF51735">
    <property type="entry name" value="NAD(P)-binding Rossmann-fold domains"/>
    <property type="match status" value="1"/>
</dbReference>
<evidence type="ECO:0000313" key="5">
    <source>
        <dbReference type="Proteomes" id="UP000253153"/>
    </source>
</evidence>
<name>A0A366S105_9HYPO</name>
<evidence type="ECO:0000256" key="2">
    <source>
        <dbReference type="ARBA" id="ARBA00022857"/>
    </source>
</evidence>
<evidence type="ECO:0000313" key="4">
    <source>
        <dbReference type="EMBL" id="RBR22964.1"/>
    </source>
</evidence>
<keyword evidence="2" id="KW-0521">NADP</keyword>
<dbReference type="RefSeq" id="XP_031017555.1">
    <property type="nucleotide sequence ID" value="XM_031158409.1"/>
</dbReference>
<dbReference type="EMBL" id="QKXC01000083">
    <property type="protein sequence ID" value="RBR22964.1"/>
    <property type="molecule type" value="Genomic_DNA"/>
</dbReference>
<organism evidence="4 5">
    <name type="scientific">Fusarium coffeatum</name>
    <dbReference type="NCBI Taxonomy" id="231269"/>
    <lineage>
        <taxon>Eukaryota</taxon>
        <taxon>Fungi</taxon>
        <taxon>Dikarya</taxon>
        <taxon>Ascomycota</taxon>
        <taxon>Pezizomycotina</taxon>
        <taxon>Sordariomycetes</taxon>
        <taxon>Hypocreomycetidae</taxon>
        <taxon>Hypocreales</taxon>
        <taxon>Nectriaceae</taxon>
        <taxon>Fusarium</taxon>
        <taxon>Fusarium incarnatum-equiseti species complex</taxon>
    </lineage>
</organism>
<dbReference type="AlphaFoldDB" id="A0A366S105"/>
<gene>
    <name evidence="4" type="ORF">FIESC28_04262</name>
</gene>
<dbReference type="PANTHER" id="PTHR24321:SF12">
    <property type="entry name" value="SHORT-CHAIN DEHYDROGENASE_REDUCTASE FAMILY, PUTATIVE (AFU_ORTHOLOGUE AFUA_5G14340)-RELATED"/>
    <property type="match status" value="1"/>
</dbReference>
<keyword evidence="5" id="KW-1185">Reference proteome</keyword>